<sequence length="109" mass="12121">MASVKEVLVSSMGYKFPDATVDMVLAENGLDPVAEREPQSQDQTKALDLSRAGLIDFLLTQPKSVKELDYQLTQQDAAALEALRRRLLWKWGIDEVPSDSGFVDISNTH</sequence>
<gene>
    <name evidence="1" type="ORF">HMPREF0766_12428</name>
</gene>
<protein>
    <submittedName>
        <fullName evidence="1">Uncharacterized protein</fullName>
    </submittedName>
</protein>
<keyword evidence="2" id="KW-1185">Reference proteome</keyword>
<dbReference type="OrthoDB" id="713552at2"/>
<dbReference type="HOGENOM" id="CLU_2182279_0_0_10"/>
<proteinExistence type="predicted"/>
<dbReference type="Proteomes" id="UP000006258">
    <property type="component" value="Unassembled WGS sequence"/>
</dbReference>
<evidence type="ECO:0000313" key="2">
    <source>
        <dbReference type="Proteomes" id="UP000006258"/>
    </source>
</evidence>
<name>D7VN58_SPHSI</name>
<evidence type="ECO:0000313" key="1">
    <source>
        <dbReference type="EMBL" id="EFK57355.1"/>
    </source>
</evidence>
<accession>D7VN58</accession>
<dbReference type="STRING" id="525373.HMPREF0766_12428"/>
<dbReference type="GeneID" id="95427971"/>
<dbReference type="EMBL" id="ACHA02000011">
    <property type="protein sequence ID" value="EFK57355.1"/>
    <property type="molecule type" value="Genomic_DNA"/>
</dbReference>
<organism evidence="1 2">
    <name type="scientific">Sphingobacterium spiritivorum ATCC 33861</name>
    <dbReference type="NCBI Taxonomy" id="525373"/>
    <lineage>
        <taxon>Bacteria</taxon>
        <taxon>Pseudomonadati</taxon>
        <taxon>Bacteroidota</taxon>
        <taxon>Sphingobacteriia</taxon>
        <taxon>Sphingobacteriales</taxon>
        <taxon>Sphingobacteriaceae</taxon>
        <taxon>Sphingobacterium</taxon>
    </lineage>
</organism>
<dbReference type="RefSeq" id="WP_002992969.1">
    <property type="nucleotide sequence ID" value="NZ_GL379770.1"/>
</dbReference>
<comment type="caution">
    <text evidence="1">The sequence shown here is derived from an EMBL/GenBank/DDBJ whole genome shotgun (WGS) entry which is preliminary data.</text>
</comment>
<dbReference type="AlphaFoldDB" id="D7VN58"/>
<reference evidence="1" key="1">
    <citation type="submission" date="2010-07" db="EMBL/GenBank/DDBJ databases">
        <authorList>
            <person name="Muzny D."/>
            <person name="Qin X."/>
            <person name="Buhay C."/>
            <person name="Dugan-Rocha S."/>
            <person name="Ding Y."/>
            <person name="Chen G."/>
            <person name="Hawes A."/>
            <person name="Holder M."/>
            <person name="Jhangiani S."/>
            <person name="Johnson A."/>
            <person name="Khan Z."/>
            <person name="Li Z."/>
            <person name="Liu W."/>
            <person name="Liu X."/>
            <person name="Perez L."/>
            <person name="Shen H."/>
            <person name="Wang Q."/>
            <person name="Watt J."/>
            <person name="Xi L."/>
            <person name="Xin Y."/>
            <person name="Zhou J."/>
            <person name="Deng J."/>
            <person name="Jiang H."/>
            <person name="Liu Y."/>
            <person name="Qu J."/>
            <person name="Song X.-Z."/>
            <person name="Zhang L."/>
            <person name="Villasana D."/>
            <person name="Johnson A."/>
            <person name="Liu J."/>
            <person name="Liyanage D."/>
            <person name="Lorensuhewa L."/>
            <person name="Robinson T."/>
            <person name="Song A."/>
            <person name="Song B.-B."/>
            <person name="Dinh H."/>
            <person name="Thornton R."/>
            <person name="Coyle M."/>
            <person name="Francisco L."/>
            <person name="Jackson L."/>
            <person name="Javaid M."/>
            <person name="Korchina V."/>
            <person name="Kovar C."/>
            <person name="Mata R."/>
            <person name="Mathew T."/>
            <person name="Ngo R."/>
            <person name="Nguyen L."/>
            <person name="Nguyen N."/>
            <person name="Okwuonu G."/>
            <person name="Ongeri F."/>
            <person name="Pham C."/>
            <person name="Simmons D."/>
            <person name="Wilczek-Boney K."/>
            <person name="Hale W."/>
            <person name="Jakkamsetti A."/>
            <person name="Pham P."/>
            <person name="Ruth R."/>
            <person name="San Lucas F."/>
            <person name="Warren J."/>
            <person name="Zhang J."/>
            <person name="Zhao Z."/>
            <person name="Zhou C."/>
            <person name="Zhu D."/>
            <person name="Lee S."/>
            <person name="Bess C."/>
            <person name="Blankenburg K."/>
            <person name="Forbes L."/>
            <person name="Fu Q."/>
            <person name="Gubbala S."/>
            <person name="Hirani K."/>
            <person name="Jayaseelan J.C."/>
            <person name="Lara F."/>
            <person name="Munidasa M."/>
            <person name="Palculict T."/>
            <person name="Patil S."/>
            <person name="Pu L.-L."/>
            <person name="Saada N."/>
            <person name="Tang L."/>
            <person name="Weissenberger G."/>
            <person name="Zhu Y."/>
            <person name="Hemphill L."/>
            <person name="Shang Y."/>
            <person name="Youmans B."/>
            <person name="Ayvaz T."/>
            <person name="Ross M."/>
            <person name="Santibanez J."/>
            <person name="Aqrawi P."/>
            <person name="Gross S."/>
            <person name="Joshi V."/>
            <person name="Fowler G."/>
            <person name="Nazareth L."/>
            <person name="Reid J."/>
            <person name="Worley K."/>
            <person name="Petrosino J."/>
            <person name="Highlander S."/>
            <person name="Gibbs R."/>
        </authorList>
    </citation>
    <scope>NUCLEOTIDE SEQUENCE [LARGE SCALE GENOMIC DNA]</scope>
    <source>
        <strain evidence="1">ATCC 33861</strain>
    </source>
</reference>